<evidence type="ECO:0000313" key="3">
    <source>
        <dbReference type="Proteomes" id="UP000694395"/>
    </source>
</evidence>
<protein>
    <submittedName>
        <fullName evidence="2">Uncharacterized protein</fullName>
    </submittedName>
</protein>
<dbReference type="AlphaFoldDB" id="A0A8C7PFQ2"/>
<organism evidence="2 3">
    <name type="scientific">Oncorhynchus mykiss</name>
    <name type="common">Rainbow trout</name>
    <name type="synonym">Salmo gairdneri</name>
    <dbReference type="NCBI Taxonomy" id="8022"/>
    <lineage>
        <taxon>Eukaryota</taxon>
        <taxon>Metazoa</taxon>
        <taxon>Chordata</taxon>
        <taxon>Craniata</taxon>
        <taxon>Vertebrata</taxon>
        <taxon>Euteleostomi</taxon>
        <taxon>Actinopterygii</taxon>
        <taxon>Neopterygii</taxon>
        <taxon>Teleostei</taxon>
        <taxon>Protacanthopterygii</taxon>
        <taxon>Salmoniformes</taxon>
        <taxon>Salmonidae</taxon>
        <taxon>Salmoninae</taxon>
        <taxon>Oncorhynchus</taxon>
    </lineage>
</organism>
<reference evidence="2" key="1">
    <citation type="submission" date="2020-07" db="EMBL/GenBank/DDBJ databases">
        <title>A long reads based de novo assembly of the rainbow trout Arlee double haploid line genome.</title>
        <authorList>
            <person name="Gao G."/>
            <person name="Palti Y."/>
        </authorList>
    </citation>
    <scope>NUCLEOTIDE SEQUENCE [LARGE SCALE GENOMIC DNA]</scope>
</reference>
<proteinExistence type="predicted"/>
<name>A0A8C7PFQ2_ONCMY</name>
<evidence type="ECO:0000256" key="1">
    <source>
        <dbReference type="ARBA" id="ARBA00023157"/>
    </source>
</evidence>
<accession>A0A8C7PFQ2</accession>
<dbReference type="PANTHER" id="PTHR10424:SF73">
    <property type="entry name" value="ENDOGENOUS RETROVIRUS GROUP FC1 ENV POLYPROTEIN-RELATED"/>
    <property type="match status" value="1"/>
</dbReference>
<dbReference type="Proteomes" id="UP000694395">
    <property type="component" value="Chromosome 10"/>
</dbReference>
<dbReference type="PANTHER" id="PTHR10424">
    <property type="entry name" value="VIRAL ENVELOPE PROTEIN"/>
    <property type="match status" value="1"/>
</dbReference>
<dbReference type="SUPFAM" id="SSF58069">
    <property type="entry name" value="Virus ectodomain"/>
    <property type="match status" value="1"/>
</dbReference>
<keyword evidence="3" id="KW-1185">Reference proteome</keyword>
<dbReference type="Ensembl" id="ENSOMYT00000024309.2">
    <property type="protein sequence ID" value="ENSOMYP00000022170.2"/>
    <property type="gene ID" value="ENSOMYG00000010626.2"/>
</dbReference>
<dbReference type="Gene3D" id="1.10.287.210">
    <property type="match status" value="1"/>
</dbReference>
<dbReference type="InterPro" id="IPR018154">
    <property type="entry name" value="TLV/ENV_coat_polyprotein"/>
</dbReference>
<sequence length="98" mass="11336">FLKDFVNDYLVNRTIEYFINMANSLEILAHRTAESLQLITAEMVDIRIVAMHNRFALDYLLSAYGVLYRICAVIGAECCKYSSDKSEEITDLIQKYQD</sequence>
<reference evidence="2" key="2">
    <citation type="submission" date="2025-08" db="UniProtKB">
        <authorList>
            <consortium name="Ensembl"/>
        </authorList>
    </citation>
    <scope>IDENTIFICATION</scope>
</reference>
<reference evidence="2" key="3">
    <citation type="submission" date="2025-09" db="UniProtKB">
        <authorList>
            <consortium name="Ensembl"/>
        </authorList>
    </citation>
    <scope>IDENTIFICATION</scope>
</reference>
<evidence type="ECO:0000313" key="2">
    <source>
        <dbReference type="Ensembl" id="ENSOMYP00000022170.2"/>
    </source>
</evidence>
<keyword evidence="1" id="KW-1015">Disulfide bond</keyword>
<dbReference type="GeneTree" id="ENSGT00970000193754"/>